<accession>A0A346RNU8</accession>
<evidence type="ECO:0000313" key="2">
    <source>
        <dbReference type="Proteomes" id="UP000500845"/>
    </source>
</evidence>
<dbReference type="EMBL" id="MH394321">
    <property type="protein sequence ID" value="AXS67745.1"/>
    <property type="molecule type" value="Genomic_DNA"/>
</dbReference>
<dbReference type="KEGG" id="vg:65102198"/>
<name>A0A346RNU8_9ABAC</name>
<dbReference type="InterPro" id="IPR008562">
    <property type="entry name" value="AcMNPV_C42"/>
</dbReference>
<dbReference type="GeneID" id="65102198"/>
<sequence>MSGVMLFLEIETLKNKVDRQMQMEIWPKFFPLLSNSNSTLNISLNEFMDFLETVARQSVLNADVNSTVLATGLAPAPEPTPPSAPQRRNLLNLFSQRQQTEKSDNLIEDLNEYRKRCVRLLQYYTLTSTTSVEFKISDLICCMIYLSRIPKYRPLYAYLEGTFLADDDVECSPYVTPDQQYNIVNLLRLLMEMPGSTIDMNTVKLLRSTMIKTMKYPLARFPRIMVLQNTNLTKDKRCTLHDLIIERSESIKNLDSNQCINDLNSSKIPYCDDTEFITDLFDMITDFPIPRMFYNAANSIFYSSMENYAVANCKFDVNDYNNIFTIMECTKESDALTLKHLEMSDSLNVYLGADKGAKRKKYN</sequence>
<proteinExistence type="predicted"/>
<keyword evidence="2" id="KW-1185">Reference proteome</keyword>
<dbReference type="Proteomes" id="UP000500845">
    <property type="component" value="Segment"/>
</dbReference>
<reference evidence="1 2" key="1">
    <citation type="journal article" date="2018" name="J. Invertebr. Pathol.">
        <title>Morphological, genetic and biological characterisation of a novel alphabaculovirus isolated from Cryptophlebia peltastica (Lepidoptera: Tortricidae).</title>
        <authorList>
            <person name="Marsberg T."/>
            <person name="Jukes M.D."/>
            <person name="Krejmer-Rabalska M."/>
            <person name="Rabalski L."/>
            <person name="Knox C.M."/>
            <person name="Moore S.D."/>
            <person name="Hill M.P."/>
            <person name="Szewczyk B."/>
        </authorList>
    </citation>
    <scope>NUCLEOTIDE SEQUENCE [LARGE SCALE GENOMIC DNA]</scope>
    <source>
        <strain evidence="1">SA</strain>
    </source>
</reference>
<protein>
    <submittedName>
        <fullName evidence="1">p40</fullName>
    </submittedName>
</protein>
<evidence type="ECO:0000313" key="1">
    <source>
        <dbReference type="EMBL" id="AXS67745.1"/>
    </source>
</evidence>
<organism evidence="1 2">
    <name type="scientific">Cryptophlebia peltastica nucleopolyhedrovirus</name>
    <dbReference type="NCBI Taxonomy" id="2304025"/>
    <lineage>
        <taxon>Viruses</taxon>
        <taxon>Viruses incertae sedis</taxon>
        <taxon>Naldaviricetes</taxon>
        <taxon>Lefavirales</taxon>
        <taxon>Baculoviridae</taxon>
        <taxon>Alphabaculovirus</taxon>
        <taxon>Alphabaculovirus crypeltasticae</taxon>
    </lineage>
</organism>
<dbReference type="Pfam" id="PF05815">
    <property type="entry name" value="AcMNPV_Orf101"/>
    <property type="match status" value="1"/>
</dbReference>
<dbReference type="RefSeq" id="YP_010086953.1">
    <property type="nucleotide sequence ID" value="NC_055500.1"/>
</dbReference>